<dbReference type="GO" id="GO:0005886">
    <property type="term" value="C:plasma membrane"/>
    <property type="evidence" value="ECO:0007669"/>
    <property type="project" value="UniProtKB-SubCell"/>
</dbReference>
<dbReference type="AlphaFoldDB" id="A0A8J4UBX1"/>
<feature type="region of interest" description="Disordered" evidence="2">
    <location>
        <begin position="1"/>
        <end position="28"/>
    </location>
</feature>
<dbReference type="PROSITE" id="PS50041">
    <property type="entry name" value="C_TYPE_LECTIN_2"/>
    <property type="match status" value="1"/>
</dbReference>
<reference evidence="5" key="1">
    <citation type="submission" date="2020-07" db="EMBL/GenBank/DDBJ databases">
        <title>Clarias magur genome sequencing, assembly and annotation.</title>
        <authorList>
            <person name="Kushwaha B."/>
            <person name="Kumar R."/>
            <person name="Das P."/>
            <person name="Joshi C.G."/>
            <person name="Kumar D."/>
            <person name="Nagpure N.S."/>
            <person name="Pandey M."/>
            <person name="Agarwal S."/>
            <person name="Srivastava S."/>
            <person name="Singh M."/>
            <person name="Sahoo L."/>
            <person name="Jayasankar P."/>
            <person name="Meher P.K."/>
            <person name="Koringa P.G."/>
            <person name="Iquebal M.A."/>
            <person name="Das S.P."/>
            <person name="Bit A."/>
            <person name="Patnaik S."/>
            <person name="Patel N."/>
            <person name="Shah T.M."/>
            <person name="Hinsu A."/>
            <person name="Jena J.K."/>
        </authorList>
    </citation>
    <scope>NUCLEOTIDE SEQUENCE</scope>
    <source>
        <strain evidence="5">CIFAMagur01</strain>
        <tissue evidence="5">Testis</tissue>
    </source>
</reference>
<feature type="non-terminal residue" evidence="5">
    <location>
        <position position="177"/>
    </location>
</feature>
<feature type="domain" description="C-type lectin" evidence="4">
    <location>
        <begin position="108"/>
        <end position="177"/>
    </location>
</feature>
<evidence type="ECO:0000256" key="2">
    <source>
        <dbReference type="SAM" id="MobiDB-lite"/>
    </source>
</evidence>
<dbReference type="Proteomes" id="UP000727407">
    <property type="component" value="Unassembled WGS sequence"/>
</dbReference>
<protein>
    <submittedName>
        <fullName evidence="5">Killer cell lectin-like receptor subfamily B member 1C isoform X1</fullName>
    </submittedName>
</protein>
<sequence>MDAQKGTEVEMKELTLADKDDKDAGNGKVEGTKDIYRKLQLYKRISAFLLVLTLPLLAVVLILAIQLNESKSTQRFPEADPAAEEKKPIYPVSQGYQCSECPEDWHKMNTYCIYLARQRLNWHESREACQKQGGDLVVINHERSQSFLSKTTGLLYWIGLHYSENKWMWVNNTTLTK</sequence>
<dbReference type="InterPro" id="IPR050828">
    <property type="entry name" value="C-type_lectin/matrix_domain"/>
</dbReference>
<dbReference type="Pfam" id="PF00059">
    <property type="entry name" value="Lectin_C"/>
    <property type="match status" value="1"/>
</dbReference>
<keyword evidence="3" id="KW-0812">Transmembrane</keyword>
<keyword evidence="6" id="KW-1185">Reference proteome</keyword>
<evidence type="ECO:0000313" key="6">
    <source>
        <dbReference type="Proteomes" id="UP000727407"/>
    </source>
</evidence>
<comment type="subcellular location">
    <subcellularLocation>
        <location evidence="1">Cell membrane</location>
        <topology evidence="1">Single-pass type II membrane protein</topology>
    </subcellularLocation>
</comment>
<dbReference type="InterPro" id="IPR016186">
    <property type="entry name" value="C-type_lectin-like/link_sf"/>
</dbReference>
<gene>
    <name evidence="5" type="primary">clec4c</name>
    <name evidence="5" type="ORF">DAT39_005789</name>
</gene>
<dbReference type="InterPro" id="IPR016187">
    <property type="entry name" value="CTDL_fold"/>
</dbReference>
<dbReference type="Gene3D" id="3.10.100.10">
    <property type="entry name" value="Mannose-Binding Protein A, subunit A"/>
    <property type="match status" value="1"/>
</dbReference>
<comment type="caution">
    <text evidence="5">The sequence shown here is derived from an EMBL/GenBank/DDBJ whole genome shotgun (WGS) entry which is preliminary data.</text>
</comment>
<accession>A0A8J4UBX1</accession>
<evidence type="ECO:0000256" key="1">
    <source>
        <dbReference type="ARBA" id="ARBA00004401"/>
    </source>
</evidence>
<evidence type="ECO:0000313" key="5">
    <source>
        <dbReference type="EMBL" id="KAF5904448.1"/>
    </source>
</evidence>
<keyword evidence="5" id="KW-0675">Receptor</keyword>
<proteinExistence type="predicted"/>
<name>A0A8J4UBX1_CLAMG</name>
<dbReference type="PANTHER" id="PTHR45710">
    <property type="entry name" value="C-TYPE LECTIN DOMAIN-CONTAINING PROTEIN 180"/>
    <property type="match status" value="1"/>
</dbReference>
<keyword evidence="3" id="KW-1133">Transmembrane helix</keyword>
<evidence type="ECO:0000256" key="3">
    <source>
        <dbReference type="SAM" id="Phobius"/>
    </source>
</evidence>
<feature type="transmembrane region" description="Helical" evidence="3">
    <location>
        <begin position="47"/>
        <end position="67"/>
    </location>
</feature>
<organism evidence="5 6">
    <name type="scientific">Clarias magur</name>
    <name type="common">Asian catfish</name>
    <name type="synonym">Macropteronotus magur</name>
    <dbReference type="NCBI Taxonomy" id="1594786"/>
    <lineage>
        <taxon>Eukaryota</taxon>
        <taxon>Metazoa</taxon>
        <taxon>Chordata</taxon>
        <taxon>Craniata</taxon>
        <taxon>Vertebrata</taxon>
        <taxon>Euteleostomi</taxon>
        <taxon>Actinopterygii</taxon>
        <taxon>Neopterygii</taxon>
        <taxon>Teleostei</taxon>
        <taxon>Ostariophysi</taxon>
        <taxon>Siluriformes</taxon>
        <taxon>Clariidae</taxon>
        <taxon>Clarias</taxon>
    </lineage>
</organism>
<dbReference type="InterPro" id="IPR001304">
    <property type="entry name" value="C-type_lectin-like"/>
</dbReference>
<keyword evidence="3" id="KW-0472">Membrane</keyword>
<dbReference type="EMBL" id="QNUK01000056">
    <property type="protein sequence ID" value="KAF5904448.1"/>
    <property type="molecule type" value="Genomic_DNA"/>
</dbReference>
<dbReference type="SUPFAM" id="SSF56436">
    <property type="entry name" value="C-type lectin-like"/>
    <property type="match status" value="1"/>
</dbReference>
<dbReference type="PANTHER" id="PTHR45710:SF28">
    <property type="entry name" value="C-TYPE LECTIN DOMAIN FAMILY 4 MEMBER C ISOFORM 1"/>
    <property type="match status" value="1"/>
</dbReference>
<evidence type="ECO:0000259" key="4">
    <source>
        <dbReference type="PROSITE" id="PS50041"/>
    </source>
</evidence>
<dbReference type="OrthoDB" id="10059571at2759"/>